<dbReference type="InterPro" id="IPR008152">
    <property type="entry name" value="Clathrin_a/b/g-adaptin_app_Ig"/>
</dbReference>
<evidence type="ECO:0000256" key="8">
    <source>
        <dbReference type="PIRSR" id="PIRSR037091-1"/>
    </source>
</evidence>
<dbReference type="Proteomes" id="UP000812966">
    <property type="component" value="Unassembled WGS sequence"/>
</dbReference>
<dbReference type="GO" id="GO:0030122">
    <property type="term" value="C:AP-2 adaptor complex"/>
    <property type="evidence" value="ECO:0007669"/>
    <property type="project" value="InterPro"/>
</dbReference>
<feature type="binding site" evidence="8">
    <location>
        <position position="47"/>
    </location>
    <ligand>
        <name>a 1,2-diacyl-sn-glycero-3-phospho-(1D-myo-inositol-3,4,5-trisphosphate)</name>
        <dbReference type="ChEBI" id="CHEBI:57836"/>
    </ligand>
</feature>
<dbReference type="SUPFAM" id="SSF48371">
    <property type="entry name" value="ARM repeat"/>
    <property type="match status" value="1"/>
</dbReference>
<dbReference type="SUPFAM" id="SSF55711">
    <property type="entry name" value="Subdomain of clathrin and coatomer appendage domain"/>
    <property type="match status" value="1"/>
</dbReference>
<feature type="binding site" evidence="8">
    <location>
        <begin position="6"/>
        <end position="7"/>
    </location>
    <ligand>
        <name>a 1,2-diacyl-sn-glycero-3-phospho-(1D-myo-inositol-3,4,5-trisphosphate)</name>
        <dbReference type="ChEBI" id="CHEBI:57836"/>
    </ligand>
</feature>
<keyword evidence="2 7" id="KW-0813">Transport</keyword>
<dbReference type="InterPro" id="IPR050840">
    <property type="entry name" value="Adaptor_Complx_Large_Subunit"/>
</dbReference>
<evidence type="ECO:0000256" key="5">
    <source>
        <dbReference type="ARBA" id="ARBA00023136"/>
    </source>
</evidence>
<dbReference type="Pfam" id="PF02296">
    <property type="entry name" value="Alpha_adaptin_C"/>
    <property type="match status" value="1"/>
</dbReference>
<dbReference type="Gene3D" id="3.30.310.10">
    <property type="entry name" value="TATA-Binding Protein"/>
    <property type="match status" value="1"/>
</dbReference>
<keyword evidence="4 7" id="KW-0653">Protein transport</keyword>
<evidence type="ECO:0000256" key="4">
    <source>
        <dbReference type="ARBA" id="ARBA00022927"/>
    </source>
</evidence>
<dbReference type="Pfam" id="PF01602">
    <property type="entry name" value="Adaptin_N"/>
    <property type="match status" value="1"/>
</dbReference>
<dbReference type="SUPFAM" id="SSF49348">
    <property type="entry name" value="Clathrin adaptor appendage domain"/>
    <property type="match status" value="1"/>
</dbReference>
<dbReference type="AlphaFoldDB" id="A0A8K0NTS5"/>
<dbReference type="InterPro" id="IPR009028">
    <property type="entry name" value="Coatomer/calthrin_app_sub_C"/>
</dbReference>
<dbReference type="Gene3D" id="1.25.10.10">
    <property type="entry name" value="Leucine-rich Repeat Variant"/>
    <property type="match status" value="1"/>
</dbReference>
<comment type="similarity">
    <text evidence="7">Belongs to the adaptor complexes large subunit family.</text>
</comment>
<dbReference type="PIRSF" id="PIRSF037091">
    <property type="entry name" value="AP2_complex_alpha"/>
    <property type="match status" value="1"/>
</dbReference>
<organism evidence="11 12">
    <name type="scientific">Filobasidium floriforme</name>
    <dbReference type="NCBI Taxonomy" id="5210"/>
    <lineage>
        <taxon>Eukaryota</taxon>
        <taxon>Fungi</taxon>
        <taxon>Dikarya</taxon>
        <taxon>Basidiomycota</taxon>
        <taxon>Agaricomycotina</taxon>
        <taxon>Tremellomycetes</taxon>
        <taxon>Filobasidiales</taxon>
        <taxon>Filobasidiaceae</taxon>
        <taxon>Filobasidium</taxon>
    </lineage>
</organism>
<feature type="binding site" evidence="8">
    <location>
        <position position="38"/>
    </location>
    <ligand>
        <name>a 1,2-diacyl-sn-glycero-3-phospho-(1D-myo-inositol-3,4,5-trisphosphate)</name>
        <dbReference type="ChEBI" id="CHEBI:57836"/>
    </ligand>
</feature>
<evidence type="ECO:0000313" key="11">
    <source>
        <dbReference type="EMBL" id="KAG7580119.1"/>
    </source>
</evidence>
<dbReference type="FunFam" id="1.25.10.10:FF:000020">
    <property type="entry name" value="AP-2 complex subunit alpha"/>
    <property type="match status" value="1"/>
</dbReference>
<dbReference type="GO" id="GO:0035615">
    <property type="term" value="F:clathrin adaptor activity"/>
    <property type="evidence" value="ECO:0007669"/>
    <property type="project" value="InterPro"/>
</dbReference>
<evidence type="ECO:0000256" key="6">
    <source>
        <dbReference type="ARBA" id="ARBA00023176"/>
    </source>
</evidence>
<dbReference type="InterPro" id="IPR011989">
    <property type="entry name" value="ARM-like"/>
</dbReference>
<dbReference type="InterPro" id="IPR016024">
    <property type="entry name" value="ARM-type_fold"/>
</dbReference>
<accession>A0A8K0NTS5</accession>
<dbReference type="GO" id="GO:0072583">
    <property type="term" value="P:clathrin-dependent endocytosis"/>
    <property type="evidence" value="ECO:0007669"/>
    <property type="project" value="InterPro"/>
</dbReference>
<evidence type="ECO:0000256" key="3">
    <source>
        <dbReference type="ARBA" id="ARBA00022583"/>
    </source>
</evidence>
<sequence>MASSMRGLTQYISDLRACRQRDLEVQRVNREMAHIRQKFKDGSLDGYQKKKYLAKVIFTYILGYKVDTGHMEAVNLISSNKYSEKQIGYLAITLLLHENSDLIRLVINSIRKDLDDRDEINNCLALHAIANIGGKEMAESLAEDVHRLLLSATSSTFVRKKAALTLLRLYRKHPTVLPVADWAERIISLMDDRDPGVALCVTNLVSAMAQDNLDDFAMCYQKAVERLTRLIFDREFPSDYIYYKVPIPWLQVKLLRLLQYYPAPENKKIKNVLQNCLMTIIENSQETPKNVQHNNAQNAVLFEAINLAIHVDPESQVVAAASKLLGRFILAKETNVRYLGLDAMAHLAAVSESLSPIKKHQDIIIASLKDRDISVRRRGLDLLYSMCDTSNSKVIVGELLRYLQVADYNLREEMVLKIAILTERFATEYEWYVDTILQLISTAGDHVGPEVWYRVVQLVTNNEDLQPYASRAVFEHLKASSVHETLIKVAGYILGEFGHLIANDDGCSPIEQFQAVHSKINLCSATTRALLLTTYIKWVNLFPEIKPQLVNIFERYRYVLDAELQQRACEYLALTQRNDEDELLQVVCEEMPPFPERESALVSRLHSKADSTQDKRTWVIGGKDENKGREAARFRSFSNVPSTDKPETGSAAAPAPAAAEIQSPIEMERDQVGVYDMMGADPSAATDDVMTSLAGLDMGGPAIQEAPLLPGVAQPAQAPVTTYVPEAPAATTHISTAAALAAMSLTKGPGIEKWLERLIYNSEGVLYEDEQLQIGVKAEYHGNLGRLAIYIGNKIPQPFTSFSATIETAEPDALEVDFHKPPATEIAGLAQVQYLLQIECKSAFSTLPILKMSFIAGTVRNLVLKLPVFLSKFVEPVELDSAAFFSRWKAIGGPPRESQKIFPIHLAADGSVDTARHGKVIGGQKFALLDKVDPNPSNHVAAGVLHTADGKIGILIRFEPNRDASLARATVRSTSNVVSAEILEILCKPLNRDTMASAA</sequence>
<evidence type="ECO:0000256" key="7">
    <source>
        <dbReference type="PIRNR" id="PIRNR037091"/>
    </source>
</evidence>
<feature type="binding site" evidence="8">
    <location>
        <begin position="51"/>
        <end position="55"/>
    </location>
    <ligand>
        <name>a 1,2-diacyl-sn-glycero-3-phospho-(1D-myo-inositol-3,4,5-trisphosphate)</name>
        <dbReference type="ChEBI" id="CHEBI:57836"/>
    </ligand>
</feature>
<keyword evidence="6 7" id="KW-0168">Coated pit</keyword>
<reference evidence="11" key="1">
    <citation type="submission" date="2020-04" db="EMBL/GenBank/DDBJ databases">
        <title>Analysis of mating type loci in Filobasidium floriforme.</title>
        <authorList>
            <person name="Nowrousian M."/>
        </authorList>
    </citation>
    <scope>NUCLEOTIDE SEQUENCE</scope>
    <source>
        <strain evidence="11">CBS 6242</strain>
    </source>
</reference>
<dbReference type="EMBL" id="JABELV010000001">
    <property type="protein sequence ID" value="KAG7580119.1"/>
    <property type="molecule type" value="Genomic_DNA"/>
</dbReference>
<dbReference type="InterPro" id="IPR017104">
    <property type="entry name" value="AP2_complex_asu"/>
</dbReference>
<dbReference type="Pfam" id="PF02883">
    <property type="entry name" value="Alpha_adaptinC2"/>
    <property type="match status" value="1"/>
</dbReference>
<keyword evidence="3 7" id="KW-0254">Endocytosis</keyword>
<comment type="subcellular location">
    <subcellularLocation>
        <location evidence="1">Membrane</location>
        <location evidence="1">Coated pit</location>
        <topology evidence="1">Peripheral membrane protein</topology>
        <orientation evidence="1">Cytoplasmic side</orientation>
    </subcellularLocation>
</comment>
<feature type="domain" description="Clathrin adaptor alpha/beta/gamma-adaptin appendage Ig-like subdomain" evidence="10">
    <location>
        <begin position="756"/>
        <end position="867"/>
    </location>
</feature>
<evidence type="ECO:0000313" key="12">
    <source>
        <dbReference type="Proteomes" id="UP000812966"/>
    </source>
</evidence>
<evidence type="ECO:0000256" key="9">
    <source>
        <dbReference type="SAM" id="MobiDB-lite"/>
    </source>
</evidence>
<dbReference type="Gene3D" id="2.60.40.1230">
    <property type="match status" value="1"/>
</dbReference>
<proteinExistence type="inferred from homology"/>
<evidence type="ECO:0000256" key="1">
    <source>
        <dbReference type="ARBA" id="ARBA00004277"/>
    </source>
</evidence>
<dbReference type="PANTHER" id="PTHR22780">
    <property type="entry name" value="ADAPTIN, ALPHA/GAMMA/EPSILON"/>
    <property type="match status" value="1"/>
</dbReference>
<dbReference type="InterPro" id="IPR002553">
    <property type="entry name" value="Clathrin/coatomer_adapt-like_N"/>
</dbReference>
<keyword evidence="12" id="KW-1185">Reference proteome</keyword>
<dbReference type="InterPro" id="IPR013041">
    <property type="entry name" value="Clathrin_app_Ig-like_sf"/>
</dbReference>
<dbReference type="GO" id="GO:0006886">
    <property type="term" value="P:intracellular protein transport"/>
    <property type="evidence" value="ECO:0007669"/>
    <property type="project" value="UniProtKB-UniRule"/>
</dbReference>
<dbReference type="InterPro" id="IPR012295">
    <property type="entry name" value="TBP_dom_sf"/>
</dbReference>
<name>A0A8K0NTS5_9TREE</name>
<comment type="function">
    <text evidence="7">Adaptins are components of the adaptor complexes which link clathrin to receptors in coated vesicles. Clathrin-associated protein complexes are believed to interact with the cytoplasmic tails of membrane proteins, leading to their selection and concentration.</text>
</comment>
<feature type="region of interest" description="Disordered" evidence="9">
    <location>
        <begin position="637"/>
        <end position="658"/>
    </location>
</feature>
<evidence type="ECO:0000259" key="10">
    <source>
        <dbReference type="SMART" id="SM00809"/>
    </source>
</evidence>
<dbReference type="SMART" id="SM00809">
    <property type="entry name" value="Alpha_adaptinC2"/>
    <property type="match status" value="1"/>
</dbReference>
<evidence type="ECO:0000256" key="2">
    <source>
        <dbReference type="ARBA" id="ARBA00022448"/>
    </source>
</evidence>
<dbReference type="InterPro" id="IPR003164">
    <property type="entry name" value="Clathrin_a-adaptin_app_sub_C"/>
</dbReference>
<comment type="caution">
    <text evidence="11">The sequence shown here is derived from an EMBL/GenBank/DDBJ whole genome shotgun (WGS) entry which is preliminary data.</text>
</comment>
<keyword evidence="5 7" id="KW-0472">Membrane</keyword>
<gene>
    <name evidence="11" type="ORF">FFLO_00090</name>
</gene>
<protein>
    <recommendedName>
        <fullName evidence="7">AP-2 complex subunit alpha</fullName>
    </recommendedName>
</protein>